<dbReference type="AlphaFoldDB" id="A0A2H3JCL0"/>
<reference evidence="2 3" key="1">
    <citation type="journal article" date="2012" name="Science">
        <title>The Paleozoic origin of enzymatic lignin decomposition reconstructed from 31 fungal genomes.</title>
        <authorList>
            <person name="Floudas D."/>
            <person name="Binder M."/>
            <person name="Riley R."/>
            <person name="Barry K."/>
            <person name="Blanchette R.A."/>
            <person name="Henrissat B."/>
            <person name="Martinez A.T."/>
            <person name="Otillar R."/>
            <person name="Spatafora J.W."/>
            <person name="Yadav J.S."/>
            <person name="Aerts A."/>
            <person name="Benoit I."/>
            <person name="Boyd A."/>
            <person name="Carlson A."/>
            <person name="Copeland A."/>
            <person name="Coutinho P.M."/>
            <person name="de Vries R.P."/>
            <person name="Ferreira P."/>
            <person name="Findley K."/>
            <person name="Foster B."/>
            <person name="Gaskell J."/>
            <person name="Glotzer D."/>
            <person name="Gorecki P."/>
            <person name="Heitman J."/>
            <person name="Hesse C."/>
            <person name="Hori C."/>
            <person name="Igarashi K."/>
            <person name="Jurgens J.A."/>
            <person name="Kallen N."/>
            <person name="Kersten P."/>
            <person name="Kohler A."/>
            <person name="Kuees U."/>
            <person name="Kumar T.K.A."/>
            <person name="Kuo A."/>
            <person name="LaButti K."/>
            <person name="Larrondo L.F."/>
            <person name="Lindquist E."/>
            <person name="Ling A."/>
            <person name="Lombard V."/>
            <person name="Lucas S."/>
            <person name="Lundell T."/>
            <person name="Martin R."/>
            <person name="McLaughlin D.J."/>
            <person name="Morgenstern I."/>
            <person name="Morin E."/>
            <person name="Murat C."/>
            <person name="Nagy L.G."/>
            <person name="Nolan M."/>
            <person name="Ohm R.A."/>
            <person name="Patyshakuliyeva A."/>
            <person name="Rokas A."/>
            <person name="Ruiz-Duenas F.J."/>
            <person name="Sabat G."/>
            <person name="Salamov A."/>
            <person name="Samejima M."/>
            <person name="Schmutz J."/>
            <person name="Slot J.C."/>
            <person name="St John F."/>
            <person name="Stenlid J."/>
            <person name="Sun H."/>
            <person name="Sun S."/>
            <person name="Syed K."/>
            <person name="Tsang A."/>
            <person name="Wiebenga A."/>
            <person name="Young D."/>
            <person name="Pisabarro A."/>
            <person name="Eastwood D.C."/>
            <person name="Martin F."/>
            <person name="Cullen D."/>
            <person name="Grigoriev I.V."/>
            <person name="Hibbett D.S."/>
        </authorList>
    </citation>
    <scope>NUCLEOTIDE SEQUENCE [LARGE SCALE GENOMIC DNA]</scope>
    <source>
        <strain evidence="2 3">MD-104</strain>
    </source>
</reference>
<dbReference type="Proteomes" id="UP000218811">
    <property type="component" value="Unassembled WGS sequence"/>
</dbReference>
<organism evidence="2 3">
    <name type="scientific">Wolfiporia cocos (strain MD-104)</name>
    <name type="common">Brown rot fungus</name>
    <dbReference type="NCBI Taxonomy" id="742152"/>
    <lineage>
        <taxon>Eukaryota</taxon>
        <taxon>Fungi</taxon>
        <taxon>Dikarya</taxon>
        <taxon>Basidiomycota</taxon>
        <taxon>Agaricomycotina</taxon>
        <taxon>Agaricomycetes</taxon>
        <taxon>Polyporales</taxon>
        <taxon>Phaeolaceae</taxon>
        <taxon>Wolfiporia</taxon>
    </lineage>
</organism>
<feature type="compositionally biased region" description="Basic and acidic residues" evidence="1">
    <location>
        <begin position="76"/>
        <end position="87"/>
    </location>
</feature>
<dbReference type="EMBL" id="KB467876">
    <property type="protein sequence ID" value="PCH36469.1"/>
    <property type="molecule type" value="Genomic_DNA"/>
</dbReference>
<evidence type="ECO:0000313" key="2">
    <source>
        <dbReference type="EMBL" id="PCH36469.1"/>
    </source>
</evidence>
<keyword evidence="3" id="KW-1185">Reference proteome</keyword>
<feature type="region of interest" description="Disordered" evidence="1">
    <location>
        <begin position="173"/>
        <end position="202"/>
    </location>
</feature>
<sequence>MQRFNQDLPTRLIETLPKPYRRIFYEEKYEWRDPPTGFFTKGGYLTVPNPDRLSPTWVQVPPVHERSLGSNTHHVRAMDNNREDRRRTPPPLEEPWVWQVQPLAAVLFQEAEAQARAQGEWPITLRQLIIRSLAILSEQPPPEQERLEEEEFLEGEVPQAVQRVEVPRAAQAIQQAAQEAIQQDRQEEARQEAEAHQAEEPH</sequence>
<proteinExistence type="predicted"/>
<name>A0A2H3JCL0_WOLCO</name>
<evidence type="ECO:0000256" key="1">
    <source>
        <dbReference type="SAM" id="MobiDB-lite"/>
    </source>
</evidence>
<accession>A0A2H3JCL0</accession>
<protein>
    <submittedName>
        <fullName evidence="2">Uncharacterized protein</fullName>
    </submittedName>
</protein>
<feature type="compositionally biased region" description="Basic and acidic residues" evidence="1">
    <location>
        <begin position="182"/>
        <end position="202"/>
    </location>
</feature>
<dbReference type="STRING" id="742152.A0A2H3JCL0"/>
<feature type="region of interest" description="Disordered" evidence="1">
    <location>
        <begin position="71"/>
        <end position="92"/>
    </location>
</feature>
<evidence type="ECO:0000313" key="3">
    <source>
        <dbReference type="Proteomes" id="UP000218811"/>
    </source>
</evidence>
<gene>
    <name evidence="2" type="ORF">WOLCODRAFT_157176</name>
</gene>